<keyword evidence="6" id="KW-0802">TPR repeat</keyword>
<dbReference type="GO" id="GO:0019894">
    <property type="term" value="F:kinesin binding"/>
    <property type="evidence" value="ECO:0007669"/>
    <property type="project" value="TreeGrafter"/>
</dbReference>
<dbReference type="GO" id="GO:0005871">
    <property type="term" value="C:kinesin complex"/>
    <property type="evidence" value="ECO:0007669"/>
    <property type="project" value="InterPro"/>
</dbReference>
<evidence type="ECO:0000256" key="4">
    <source>
        <dbReference type="ARBA" id="ARBA00022701"/>
    </source>
</evidence>
<keyword evidence="9" id="KW-0206">Cytoskeleton</keyword>
<accession>T2IEH2</accession>
<dbReference type="AlphaFoldDB" id="T2IEH2"/>
<gene>
    <name evidence="10" type="ORF">CWATWH8502_2490</name>
</gene>
<dbReference type="PANTHER" id="PTHR45783:SF3">
    <property type="entry name" value="KINESIN LIGHT CHAIN"/>
    <property type="match status" value="1"/>
</dbReference>
<evidence type="ECO:0000256" key="9">
    <source>
        <dbReference type="ARBA" id="ARBA00023212"/>
    </source>
</evidence>
<evidence type="ECO:0000313" key="10">
    <source>
        <dbReference type="EMBL" id="CCQ51222.1"/>
    </source>
</evidence>
<evidence type="ECO:0000256" key="8">
    <source>
        <dbReference type="ARBA" id="ARBA00023175"/>
    </source>
</evidence>
<reference evidence="10 11" key="2">
    <citation type="submission" date="2013-09" db="EMBL/GenBank/DDBJ databases">
        <title>Whole genome comparison of six Crocosphaera watsonii strains with differing phenotypes.</title>
        <authorList>
            <person name="Bench S.R."/>
            <person name="Heller P."/>
            <person name="Frank I."/>
            <person name="Arciniega M."/>
            <person name="Shilova I.N."/>
            <person name="Zehr J.P."/>
        </authorList>
    </citation>
    <scope>NUCLEOTIDE SEQUENCE [LARGE SCALE GENOMIC DNA]</scope>
    <source>
        <strain evidence="10 11">WH 8502</strain>
    </source>
</reference>
<evidence type="ECO:0000256" key="2">
    <source>
        <dbReference type="ARBA" id="ARBA00009622"/>
    </source>
</evidence>
<evidence type="ECO:0000256" key="3">
    <source>
        <dbReference type="ARBA" id="ARBA00022490"/>
    </source>
</evidence>
<dbReference type="SMART" id="SM00028">
    <property type="entry name" value="TPR"/>
    <property type="match status" value="2"/>
</dbReference>
<keyword evidence="4" id="KW-0493">Microtubule</keyword>
<dbReference type="GO" id="GO:0005737">
    <property type="term" value="C:cytoplasm"/>
    <property type="evidence" value="ECO:0007669"/>
    <property type="project" value="TreeGrafter"/>
</dbReference>
<protein>
    <submittedName>
        <fullName evidence="10">Kinesin light chain</fullName>
    </submittedName>
</protein>
<reference evidence="10 11" key="1">
    <citation type="submission" date="2013-01" db="EMBL/GenBank/DDBJ databases">
        <authorList>
            <person name="Bench S."/>
        </authorList>
    </citation>
    <scope>NUCLEOTIDE SEQUENCE [LARGE SCALE GENOMIC DNA]</scope>
    <source>
        <strain evidence="10 11">WH 8502</strain>
    </source>
</reference>
<dbReference type="Gene3D" id="1.25.40.10">
    <property type="entry name" value="Tetratricopeptide repeat domain"/>
    <property type="match status" value="1"/>
</dbReference>
<keyword evidence="5" id="KW-0677">Repeat</keyword>
<comment type="caution">
    <text evidence="10">The sequence shown here is derived from an EMBL/GenBank/DDBJ whole genome shotgun (WGS) entry which is preliminary data.</text>
</comment>
<evidence type="ECO:0000256" key="6">
    <source>
        <dbReference type="ARBA" id="ARBA00022803"/>
    </source>
</evidence>
<evidence type="ECO:0000256" key="7">
    <source>
        <dbReference type="ARBA" id="ARBA00023054"/>
    </source>
</evidence>
<dbReference type="GO" id="GO:0007018">
    <property type="term" value="P:microtubule-based movement"/>
    <property type="evidence" value="ECO:0007669"/>
    <property type="project" value="TreeGrafter"/>
</dbReference>
<name>T2IEH2_CROWT</name>
<comment type="subcellular location">
    <subcellularLocation>
        <location evidence="1">Cytoplasm</location>
        <location evidence="1">Cytoskeleton</location>
    </subcellularLocation>
</comment>
<comment type="similarity">
    <text evidence="2">Belongs to the kinesin light chain family.</text>
</comment>
<dbReference type="PANTHER" id="PTHR45783">
    <property type="entry name" value="KINESIN LIGHT CHAIN"/>
    <property type="match status" value="1"/>
</dbReference>
<dbReference type="Pfam" id="PF13424">
    <property type="entry name" value="TPR_12"/>
    <property type="match status" value="1"/>
</dbReference>
<evidence type="ECO:0000256" key="5">
    <source>
        <dbReference type="ARBA" id="ARBA00022737"/>
    </source>
</evidence>
<dbReference type="InterPro" id="IPR002151">
    <property type="entry name" value="Kinesin_light"/>
</dbReference>
<proteinExistence type="inferred from homology"/>
<keyword evidence="7" id="KW-0175">Coiled coil</keyword>
<dbReference type="GO" id="GO:0005874">
    <property type="term" value="C:microtubule"/>
    <property type="evidence" value="ECO:0007669"/>
    <property type="project" value="UniProtKB-KW"/>
</dbReference>
<keyword evidence="3" id="KW-0963">Cytoplasm</keyword>
<dbReference type="InterPro" id="IPR011990">
    <property type="entry name" value="TPR-like_helical_dom_sf"/>
</dbReference>
<organism evidence="10 11">
    <name type="scientific">Crocosphaera watsonii WH 8502</name>
    <dbReference type="NCBI Taxonomy" id="423474"/>
    <lineage>
        <taxon>Bacteria</taxon>
        <taxon>Bacillati</taxon>
        <taxon>Cyanobacteriota</taxon>
        <taxon>Cyanophyceae</taxon>
        <taxon>Oscillatoriophycideae</taxon>
        <taxon>Chroococcales</taxon>
        <taxon>Aphanothecaceae</taxon>
        <taxon>Crocosphaera</taxon>
    </lineage>
</organism>
<evidence type="ECO:0000313" key="11">
    <source>
        <dbReference type="Proteomes" id="UP000018348"/>
    </source>
</evidence>
<keyword evidence="8" id="KW-0505">Motor protein</keyword>
<dbReference type="Proteomes" id="UP000018348">
    <property type="component" value="Unassembled WGS sequence"/>
</dbReference>
<dbReference type="InterPro" id="IPR019734">
    <property type="entry name" value="TPR_rpt"/>
</dbReference>
<sequence>MNNLAALYYSQGKYEVAEPLYVDALAISKKLLGEEHPDVASSMNNLAALYRIQGKYEAAEPLYVDAIKILETVLGNEHPWTITVRNNYQIMLDEMS</sequence>
<dbReference type="EMBL" id="CAQK01000431">
    <property type="protein sequence ID" value="CCQ51222.1"/>
    <property type="molecule type" value="Genomic_DNA"/>
</dbReference>
<dbReference type="SUPFAM" id="SSF48452">
    <property type="entry name" value="TPR-like"/>
    <property type="match status" value="1"/>
</dbReference>
<evidence type="ECO:0000256" key="1">
    <source>
        <dbReference type="ARBA" id="ARBA00004245"/>
    </source>
</evidence>